<feature type="domain" description="Core" evidence="2">
    <location>
        <begin position="19"/>
        <end position="108"/>
    </location>
</feature>
<comment type="similarity">
    <text evidence="1">Belongs to the HesB/IscA family.</text>
</comment>
<proteinExistence type="inferred from homology"/>
<sequence length="132" mass="14546">MLSSYFNRAFAAATKQAFALTSAAAQQVKNLLKGDFENKYLRIGLKSGGCAGFQYDFDFAPKPRKNDHVFEKDGAMVLLDDHALLFLRGATLDYVTDKFSSSFKVNLPESSELHNCSCGKSVGTENNQHHCA</sequence>
<dbReference type="InterPro" id="IPR000361">
    <property type="entry name" value="ATAP_core_dom"/>
</dbReference>
<dbReference type="Gene3D" id="2.60.300.12">
    <property type="entry name" value="HesB-like domain"/>
    <property type="match status" value="1"/>
</dbReference>
<dbReference type="SUPFAM" id="SSF89360">
    <property type="entry name" value="HesB-like domain"/>
    <property type="match status" value="1"/>
</dbReference>
<dbReference type="Proteomes" id="UP001470230">
    <property type="component" value="Unassembled WGS sequence"/>
</dbReference>
<dbReference type="InterPro" id="IPR035903">
    <property type="entry name" value="HesB-like_dom_sf"/>
</dbReference>
<name>A0ABR2K111_9EUKA</name>
<dbReference type="PANTHER" id="PTHR43011:SF1">
    <property type="entry name" value="IRON-SULFUR CLUSTER ASSEMBLY 2 HOMOLOG, MITOCHONDRIAL"/>
    <property type="match status" value="1"/>
</dbReference>
<organism evidence="3 4">
    <name type="scientific">Tritrichomonas musculus</name>
    <dbReference type="NCBI Taxonomy" id="1915356"/>
    <lineage>
        <taxon>Eukaryota</taxon>
        <taxon>Metamonada</taxon>
        <taxon>Parabasalia</taxon>
        <taxon>Tritrichomonadida</taxon>
        <taxon>Tritrichomonadidae</taxon>
        <taxon>Tritrichomonas</taxon>
    </lineage>
</organism>
<keyword evidence="4" id="KW-1185">Reference proteome</keyword>
<dbReference type="Pfam" id="PF01521">
    <property type="entry name" value="Fe-S_biosyn"/>
    <property type="match status" value="1"/>
</dbReference>
<dbReference type="InterPro" id="IPR016092">
    <property type="entry name" value="ATAP"/>
</dbReference>
<accession>A0ABR2K111</accession>
<dbReference type="PANTHER" id="PTHR43011">
    <property type="entry name" value="IRON-SULFUR CLUSTER ASSEMBLY 2 HOMOLOG, MITOCHONDRIAL"/>
    <property type="match status" value="1"/>
</dbReference>
<evidence type="ECO:0000256" key="1">
    <source>
        <dbReference type="ARBA" id="ARBA00006718"/>
    </source>
</evidence>
<evidence type="ECO:0000313" key="4">
    <source>
        <dbReference type="Proteomes" id="UP001470230"/>
    </source>
</evidence>
<dbReference type="EMBL" id="JAPFFF010000008">
    <property type="protein sequence ID" value="KAK8884789.1"/>
    <property type="molecule type" value="Genomic_DNA"/>
</dbReference>
<reference evidence="3 4" key="1">
    <citation type="submission" date="2024-04" db="EMBL/GenBank/DDBJ databases">
        <title>Tritrichomonas musculus Genome.</title>
        <authorList>
            <person name="Alves-Ferreira E."/>
            <person name="Grigg M."/>
            <person name="Lorenzi H."/>
            <person name="Galac M."/>
        </authorList>
    </citation>
    <scope>NUCLEOTIDE SEQUENCE [LARGE SCALE GENOMIC DNA]</scope>
    <source>
        <strain evidence="3 4">EAF2021</strain>
    </source>
</reference>
<dbReference type="NCBIfam" id="TIGR00049">
    <property type="entry name" value="iron-sulfur cluster assembly accessory protein"/>
    <property type="match status" value="1"/>
</dbReference>
<comment type="caution">
    <text evidence="3">The sequence shown here is derived from an EMBL/GenBank/DDBJ whole genome shotgun (WGS) entry which is preliminary data.</text>
</comment>
<evidence type="ECO:0000259" key="2">
    <source>
        <dbReference type="Pfam" id="PF01521"/>
    </source>
</evidence>
<protein>
    <submittedName>
        <fullName evidence="3">[4Fe-4S] proteins maturation</fullName>
    </submittedName>
</protein>
<evidence type="ECO:0000313" key="3">
    <source>
        <dbReference type="EMBL" id="KAK8884789.1"/>
    </source>
</evidence>
<gene>
    <name evidence="3" type="ORF">M9Y10_043909</name>
</gene>